<evidence type="ECO:0000313" key="4">
    <source>
        <dbReference type="Proteomes" id="UP000887565"/>
    </source>
</evidence>
<dbReference type="InterPro" id="IPR001849">
    <property type="entry name" value="PH_domain"/>
</dbReference>
<dbReference type="PANTHER" id="PTHR14309">
    <property type="entry name" value="EXPRESSED PROTEIN"/>
    <property type="match status" value="1"/>
</dbReference>
<accession>A0A915JME6</accession>
<protein>
    <submittedName>
        <fullName evidence="5">PH domain-containing protein</fullName>
    </submittedName>
</protein>
<dbReference type="OMA" id="NVKNNCK"/>
<dbReference type="Gene3D" id="2.30.29.30">
    <property type="entry name" value="Pleckstrin-homology domain (PH domain)/Phosphotyrosine-binding domain (PTB)"/>
    <property type="match status" value="1"/>
</dbReference>
<keyword evidence="2" id="KW-0472">Membrane</keyword>
<dbReference type="AlphaFoldDB" id="A0A915JME6"/>
<proteinExistence type="predicted"/>
<sequence length="111" mass="12627">MTSVSAPSNIAKSGWLLRQSSVLHRWKKSYVVFYTDGRLAYFDDEKTTVAEDVIDIPRDKAIILGPEYVRNVKNNCKDVNPPTEKSHNLLFGVKTRGKSVYFCAENEDELT</sequence>
<evidence type="ECO:0000259" key="3">
    <source>
        <dbReference type="PROSITE" id="PS50003"/>
    </source>
</evidence>
<dbReference type="WBParaSite" id="nRc.2.0.1.t27355-RA">
    <property type="protein sequence ID" value="nRc.2.0.1.t27355-RA"/>
    <property type="gene ID" value="nRc.2.0.1.g27355"/>
</dbReference>
<dbReference type="InterPro" id="IPR011993">
    <property type="entry name" value="PH-like_dom_sf"/>
</dbReference>
<organism evidence="4 5">
    <name type="scientific">Romanomermis culicivorax</name>
    <name type="common">Nematode worm</name>
    <dbReference type="NCBI Taxonomy" id="13658"/>
    <lineage>
        <taxon>Eukaryota</taxon>
        <taxon>Metazoa</taxon>
        <taxon>Ecdysozoa</taxon>
        <taxon>Nematoda</taxon>
        <taxon>Enoplea</taxon>
        <taxon>Dorylaimia</taxon>
        <taxon>Mermithida</taxon>
        <taxon>Mermithoidea</taxon>
        <taxon>Mermithidae</taxon>
        <taxon>Romanomermis</taxon>
    </lineage>
</organism>
<feature type="domain" description="PH" evidence="3">
    <location>
        <begin position="9"/>
        <end position="111"/>
    </location>
</feature>
<dbReference type="FunFam" id="2.30.29.30:FF:000073">
    <property type="entry name" value="Pleckstrin homology domain-containing family B member 2"/>
    <property type="match status" value="1"/>
</dbReference>
<name>A0A915JME6_ROMCU</name>
<comment type="subcellular location">
    <subcellularLocation>
        <location evidence="1">Membrane</location>
    </subcellularLocation>
</comment>
<evidence type="ECO:0000313" key="5">
    <source>
        <dbReference type="WBParaSite" id="nRc.2.0.1.t27355-RA"/>
    </source>
</evidence>
<evidence type="ECO:0000256" key="1">
    <source>
        <dbReference type="ARBA" id="ARBA00004370"/>
    </source>
</evidence>
<dbReference type="Pfam" id="PF00169">
    <property type="entry name" value="PH"/>
    <property type="match status" value="1"/>
</dbReference>
<dbReference type="GO" id="GO:0045595">
    <property type="term" value="P:regulation of cell differentiation"/>
    <property type="evidence" value="ECO:0007669"/>
    <property type="project" value="TreeGrafter"/>
</dbReference>
<dbReference type="PANTHER" id="PTHR14309:SF10">
    <property type="entry name" value="PH DOMAIN-CONTAINING PROTEIN"/>
    <property type="match status" value="1"/>
</dbReference>
<dbReference type="GO" id="GO:0016020">
    <property type="term" value="C:membrane"/>
    <property type="evidence" value="ECO:0007669"/>
    <property type="project" value="UniProtKB-SubCell"/>
</dbReference>
<dbReference type="Proteomes" id="UP000887565">
    <property type="component" value="Unplaced"/>
</dbReference>
<dbReference type="SUPFAM" id="SSF50729">
    <property type="entry name" value="PH domain-like"/>
    <property type="match status" value="1"/>
</dbReference>
<dbReference type="InterPro" id="IPR039680">
    <property type="entry name" value="PLEKHB1/2"/>
</dbReference>
<keyword evidence="4" id="KW-1185">Reference proteome</keyword>
<evidence type="ECO:0000256" key="2">
    <source>
        <dbReference type="ARBA" id="ARBA00023136"/>
    </source>
</evidence>
<dbReference type="PROSITE" id="PS50003">
    <property type="entry name" value="PH_DOMAIN"/>
    <property type="match status" value="1"/>
</dbReference>
<reference evidence="5" key="1">
    <citation type="submission" date="2022-11" db="UniProtKB">
        <authorList>
            <consortium name="WormBaseParasite"/>
        </authorList>
    </citation>
    <scope>IDENTIFICATION</scope>
</reference>